<geneLocation type="plasmid" evidence="2">
    <name>prb98</name>
</geneLocation>
<evidence type="ECO:0000313" key="1">
    <source>
        <dbReference type="EMBL" id="AWK76159.1"/>
    </source>
</evidence>
<reference evidence="1 2" key="1">
    <citation type="submission" date="2017-05" db="EMBL/GenBank/DDBJ databases">
        <title>Isolation of Rhodococcus sp. S2-17 biodegrading of BP-3.</title>
        <authorList>
            <person name="Lee Y."/>
            <person name="Kim K.H."/>
            <person name="Chun B.H."/>
            <person name="Jung H.S."/>
            <person name="Jeon C.O."/>
        </authorList>
    </citation>
    <scope>NUCLEOTIDE SEQUENCE [LARGE SCALE GENOMIC DNA]</scope>
    <source>
        <strain evidence="1 2">S2-17</strain>
        <plasmid evidence="2">prb98</plasmid>
    </source>
</reference>
<name>A0A2S2C5N4_9NOCA</name>
<gene>
    <name evidence="1" type="ORF">CBI38_32140</name>
</gene>
<protein>
    <submittedName>
        <fullName evidence="1">Toluene monooxygenase</fullName>
    </submittedName>
</protein>
<keyword evidence="1" id="KW-0560">Oxidoreductase</keyword>
<dbReference type="GO" id="GO:0004497">
    <property type="term" value="F:monooxygenase activity"/>
    <property type="evidence" value="ECO:0007669"/>
    <property type="project" value="UniProtKB-KW"/>
</dbReference>
<dbReference type="Gene3D" id="3.10.20.270">
    <property type="entry name" value="TmoB-like"/>
    <property type="match status" value="1"/>
</dbReference>
<dbReference type="CDD" id="cd17042">
    <property type="entry name" value="Ubl_TmoB"/>
    <property type="match status" value="1"/>
</dbReference>
<organism evidence="1 2">
    <name type="scientific">Rhodococcus oxybenzonivorans</name>
    <dbReference type="NCBI Taxonomy" id="1990687"/>
    <lineage>
        <taxon>Bacteria</taxon>
        <taxon>Bacillati</taxon>
        <taxon>Actinomycetota</taxon>
        <taxon>Actinomycetes</taxon>
        <taxon>Mycobacteriales</taxon>
        <taxon>Nocardiaceae</taxon>
        <taxon>Rhodococcus</taxon>
    </lineage>
</organism>
<dbReference type="Proteomes" id="UP000245711">
    <property type="component" value="Plasmid pRB98"/>
</dbReference>
<keyword evidence="1" id="KW-0503">Monooxygenase</keyword>
<dbReference type="Pfam" id="PF06234">
    <property type="entry name" value="TmoB"/>
    <property type="match status" value="1"/>
</dbReference>
<dbReference type="KEGG" id="roz:CBI38_32140"/>
<sequence>MALFPLQGMFDGDFVLMLVPVDDQDTMTQVAEKVAYHAVGHRVPARDRPMQVRHKSVPVAPDATVTSAGFGPMDVVEVGYV</sequence>
<dbReference type="OrthoDB" id="3217472at2"/>
<dbReference type="EMBL" id="CP021355">
    <property type="protein sequence ID" value="AWK76159.1"/>
    <property type="molecule type" value="Genomic_DNA"/>
</dbReference>
<evidence type="ECO:0000313" key="2">
    <source>
        <dbReference type="Proteomes" id="UP000245711"/>
    </source>
</evidence>
<dbReference type="SUPFAM" id="SSF110814">
    <property type="entry name" value="TmoB-like"/>
    <property type="match status" value="1"/>
</dbReference>
<keyword evidence="1" id="KW-0614">Plasmid</keyword>
<keyword evidence="2" id="KW-1185">Reference proteome</keyword>
<proteinExistence type="predicted"/>
<dbReference type="AlphaFoldDB" id="A0A2S2C5N4"/>
<accession>A0A2S2C5N4</accession>
<dbReference type="RefSeq" id="WP_005568706.1">
    <property type="nucleotide sequence ID" value="NZ_CP021355.1"/>
</dbReference>
<dbReference type="InterPro" id="IPR036713">
    <property type="entry name" value="TmoB-like_sf"/>
</dbReference>
<dbReference type="InterPro" id="IPR009355">
    <property type="entry name" value="Toluene_mOase_B"/>
</dbReference>